<name>A0A193FQD7_9BORD</name>
<dbReference type="PROSITE" id="PS50110">
    <property type="entry name" value="RESPONSE_REGULATORY"/>
    <property type="match status" value="1"/>
</dbReference>
<keyword evidence="5" id="KW-1185">Reference proteome</keyword>
<dbReference type="Proteomes" id="UP000091897">
    <property type="component" value="Chromosome"/>
</dbReference>
<feature type="modified residue" description="4-aspartylphosphate" evidence="1">
    <location>
        <position position="66"/>
    </location>
</feature>
<evidence type="ECO:0000313" key="3">
    <source>
        <dbReference type="EMBL" id="ANN69396.1"/>
    </source>
</evidence>
<evidence type="ECO:0000313" key="5">
    <source>
        <dbReference type="Proteomes" id="UP000091897"/>
    </source>
</evidence>
<keyword evidence="1" id="KW-0597">Phosphoprotein</keyword>
<sequence>MQEGTMGEQILHDRRILIVEDEYLLASHLRSELEDAGAVVIGLAGNVRDALAMVESARSPHCAVLDINLGGESVLPVADALLARGVPFVFATGYDESAIPPRYRSAPRCGKPIDMRQLLHAIHGVAPMPA</sequence>
<dbReference type="InterPro" id="IPR001789">
    <property type="entry name" value="Sig_transdc_resp-reg_receiver"/>
</dbReference>
<dbReference type="EMBL" id="CP016170">
    <property type="protein sequence ID" value="ANN69396.1"/>
    <property type="molecule type" value="Genomic_DNA"/>
</dbReference>
<evidence type="ECO:0000313" key="4">
    <source>
        <dbReference type="EMBL" id="ANN74541.1"/>
    </source>
</evidence>
<protein>
    <recommendedName>
        <fullName evidence="2">Response regulatory domain-containing protein</fullName>
    </recommendedName>
</protein>
<gene>
    <name evidence="3" type="ORF">BAU06_03870</name>
    <name evidence="4" type="ORF">BAU08_03835</name>
</gene>
<dbReference type="KEGG" id="bbro:BAU06_03870"/>
<reference evidence="5 6" key="1">
    <citation type="submission" date="2016-06" db="EMBL/GenBank/DDBJ databases">
        <title>Complete genome sequences of Bordetella bronchialis and Bordetella flabilis.</title>
        <authorList>
            <person name="LiPuma J.J."/>
            <person name="Spilker T."/>
        </authorList>
    </citation>
    <scope>NUCLEOTIDE SEQUENCE [LARGE SCALE GENOMIC DNA]</scope>
    <source>
        <strain evidence="4 6">AU17976</strain>
        <strain evidence="3 5">AU3182</strain>
    </source>
</reference>
<dbReference type="OrthoDB" id="582170at2"/>
<feature type="domain" description="Response regulatory" evidence="2">
    <location>
        <begin position="15"/>
        <end position="126"/>
    </location>
</feature>
<evidence type="ECO:0000256" key="1">
    <source>
        <dbReference type="PROSITE-ProRule" id="PRU00169"/>
    </source>
</evidence>
<dbReference type="AlphaFoldDB" id="A0A193FQD7"/>
<proteinExistence type="predicted"/>
<dbReference type="EMBL" id="CP016171">
    <property type="protein sequence ID" value="ANN74541.1"/>
    <property type="molecule type" value="Genomic_DNA"/>
</dbReference>
<evidence type="ECO:0000259" key="2">
    <source>
        <dbReference type="PROSITE" id="PS50110"/>
    </source>
</evidence>
<dbReference type="InterPro" id="IPR011006">
    <property type="entry name" value="CheY-like_superfamily"/>
</dbReference>
<dbReference type="Gene3D" id="3.40.50.2300">
    <property type="match status" value="1"/>
</dbReference>
<dbReference type="STRING" id="463025.BAU08_03835"/>
<dbReference type="SUPFAM" id="SSF52172">
    <property type="entry name" value="CheY-like"/>
    <property type="match status" value="1"/>
</dbReference>
<accession>A0A193FQD7</accession>
<dbReference type="GO" id="GO:0000160">
    <property type="term" value="P:phosphorelay signal transduction system"/>
    <property type="evidence" value="ECO:0007669"/>
    <property type="project" value="InterPro"/>
</dbReference>
<dbReference type="SMART" id="SM00448">
    <property type="entry name" value="REC"/>
    <property type="match status" value="1"/>
</dbReference>
<evidence type="ECO:0000313" key="6">
    <source>
        <dbReference type="Proteomes" id="UP000092213"/>
    </source>
</evidence>
<organism evidence="4 6">
    <name type="scientific">Bordetella bronchialis</name>
    <dbReference type="NCBI Taxonomy" id="463025"/>
    <lineage>
        <taxon>Bacteria</taxon>
        <taxon>Pseudomonadati</taxon>
        <taxon>Pseudomonadota</taxon>
        <taxon>Betaproteobacteria</taxon>
        <taxon>Burkholderiales</taxon>
        <taxon>Alcaligenaceae</taxon>
        <taxon>Bordetella</taxon>
    </lineage>
</organism>
<dbReference type="Pfam" id="PF00072">
    <property type="entry name" value="Response_reg"/>
    <property type="match status" value="1"/>
</dbReference>
<dbReference type="Proteomes" id="UP000092213">
    <property type="component" value="Chromosome"/>
</dbReference>